<keyword evidence="6 8" id="KW-0560">Oxidoreductase</keyword>
<proteinExistence type="inferred from homology"/>
<dbReference type="InterPro" id="IPR004360">
    <property type="entry name" value="Glyas_Fos-R_dOase_dom"/>
</dbReference>
<dbReference type="SUPFAM" id="SSF54593">
    <property type="entry name" value="Glyoxalase/Bleomycin resistance protein/Dihydroxybiphenyl dioxygenase"/>
    <property type="match status" value="1"/>
</dbReference>
<keyword evidence="5 8" id="KW-0223">Dioxygenase</keyword>
<evidence type="ECO:0000256" key="2">
    <source>
        <dbReference type="ARBA" id="ARBA00008784"/>
    </source>
</evidence>
<evidence type="ECO:0000256" key="1">
    <source>
        <dbReference type="ARBA" id="ARBA00001954"/>
    </source>
</evidence>
<dbReference type="KEGG" id="arue:QQX03_04700"/>
<dbReference type="PROSITE" id="PS51819">
    <property type="entry name" value="VOC"/>
    <property type="match status" value="1"/>
</dbReference>
<protein>
    <submittedName>
        <fullName evidence="10">VOC family protein</fullName>
    </submittedName>
</protein>
<name>A0A9Y2B434_9SPHN</name>
<keyword evidence="4 8" id="KW-0058">Aromatic hydrocarbons catabolism</keyword>
<dbReference type="InterPro" id="IPR037523">
    <property type="entry name" value="VOC_core"/>
</dbReference>
<evidence type="ECO:0000256" key="4">
    <source>
        <dbReference type="ARBA" id="ARBA00022797"/>
    </source>
</evidence>
<dbReference type="Pfam" id="PF00903">
    <property type="entry name" value="Glyoxalase"/>
    <property type="match status" value="1"/>
</dbReference>
<organism evidence="10 11">
    <name type="scientific">Altererythrobacter rubellus</name>
    <dbReference type="NCBI Taxonomy" id="2173831"/>
    <lineage>
        <taxon>Bacteria</taxon>
        <taxon>Pseudomonadati</taxon>
        <taxon>Pseudomonadota</taxon>
        <taxon>Alphaproteobacteria</taxon>
        <taxon>Sphingomonadales</taxon>
        <taxon>Erythrobacteraceae</taxon>
        <taxon>Altererythrobacter</taxon>
    </lineage>
</organism>
<evidence type="ECO:0000256" key="8">
    <source>
        <dbReference type="RuleBase" id="RU000683"/>
    </source>
</evidence>
<dbReference type="AlphaFoldDB" id="A0A9Y2B434"/>
<reference evidence="10 11" key="1">
    <citation type="submission" date="2023-06" db="EMBL/GenBank/DDBJ databases">
        <title>Altererythrobacter rubellus NBRC 112769 genome.</title>
        <authorList>
            <person name="Zhang K."/>
        </authorList>
    </citation>
    <scope>NUCLEOTIDE SEQUENCE [LARGE SCALE GENOMIC DNA]</scope>
    <source>
        <strain evidence="10 11">NBRC 112769</strain>
    </source>
</reference>
<keyword evidence="3" id="KW-0479">Metal-binding</keyword>
<evidence type="ECO:0000256" key="7">
    <source>
        <dbReference type="ARBA" id="ARBA00023004"/>
    </source>
</evidence>
<evidence type="ECO:0000256" key="6">
    <source>
        <dbReference type="ARBA" id="ARBA00023002"/>
    </source>
</evidence>
<evidence type="ECO:0000256" key="3">
    <source>
        <dbReference type="ARBA" id="ARBA00022723"/>
    </source>
</evidence>
<keyword evidence="11" id="KW-1185">Reference proteome</keyword>
<dbReference type="InterPro" id="IPR029068">
    <property type="entry name" value="Glyas_Bleomycin-R_OHBP_Dase"/>
</dbReference>
<accession>A0A9Y2B434</accession>
<feature type="domain" description="VOC" evidence="9">
    <location>
        <begin position="8"/>
        <end position="140"/>
    </location>
</feature>
<dbReference type="GO" id="GO:0051213">
    <property type="term" value="F:dioxygenase activity"/>
    <property type="evidence" value="ECO:0007669"/>
    <property type="project" value="UniProtKB-KW"/>
</dbReference>
<comment type="cofactor">
    <cofactor evidence="1 8">
        <name>Fe(2+)</name>
        <dbReference type="ChEBI" id="CHEBI:29033"/>
    </cofactor>
</comment>
<dbReference type="PROSITE" id="PS00082">
    <property type="entry name" value="EXTRADIOL_DIOXYGENAS"/>
    <property type="match status" value="1"/>
</dbReference>
<evidence type="ECO:0000259" key="9">
    <source>
        <dbReference type="PROSITE" id="PS51819"/>
    </source>
</evidence>
<comment type="similarity">
    <text evidence="2 8">Belongs to the extradiol ring-cleavage dioxygenase family.</text>
</comment>
<gene>
    <name evidence="10" type="ORF">QQX03_04700</name>
</gene>
<dbReference type="GO" id="GO:0008198">
    <property type="term" value="F:ferrous iron binding"/>
    <property type="evidence" value="ECO:0007669"/>
    <property type="project" value="InterPro"/>
</dbReference>
<dbReference type="PANTHER" id="PTHR21366">
    <property type="entry name" value="GLYOXALASE FAMILY PROTEIN"/>
    <property type="match status" value="1"/>
</dbReference>
<dbReference type="PANTHER" id="PTHR21366:SF30">
    <property type="entry name" value="BLL2330 PROTEIN"/>
    <property type="match status" value="1"/>
</dbReference>
<dbReference type="InterPro" id="IPR050383">
    <property type="entry name" value="GlyoxalaseI/FosfomycinResist"/>
</dbReference>
<dbReference type="Gene3D" id="3.10.180.10">
    <property type="entry name" value="2,3-Dihydroxybiphenyl 1,2-Dioxygenase, domain 1"/>
    <property type="match status" value="1"/>
</dbReference>
<keyword evidence="7 8" id="KW-0408">Iron</keyword>
<evidence type="ECO:0000313" key="11">
    <source>
        <dbReference type="Proteomes" id="UP001231445"/>
    </source>
</evidence>
<dbReference type="EMBL" id="CP127221">
    <property type="protein sequence ID" value="WIW96407.1"/>
    <property type="molecule type" value="Genomic_DNA"/>
</dbReference>
<dbReference type="InterPro" id="IPR000486">
    <property type="entry name" value="Xdiol_ring_cleave_dOase_1/2"/>
</dbReference>
<dbReference type="Proteomes" id="UP001231445">
    <property type="component" value="Chromosome"/>
</dbReference>
<dbReference type="RefSeq" id="WP_285976713.1">
    <property type="nucleotide sequence ID" value="NZ_CP127221.1"/>
</dbReference>
<dbReference type="CDD" id="cd06587">
    <property type="entry name" value="VOC"/>
    <property type="match status" value="1"/>
</dbReference>
<evidence type="ECO:0000256" key="5">
    <source>
        <dbReference type="ARBA" id="ARBA00022964"/>
    </source>
</evidence>
<sequence length="188" mass="21181">MSVIKPSGIHHAAYRCKDAKETVEWYGRVLGMDYTTAFAEDHVPSTGEYDPYMHVFLDAGNGNILAFFELPNQPTMGRDENTPAWVQHLAFRVASEDELLAAKAHIEAQGIDVLGPTHHGIFKSIYFFDPNGHRVELAADIGTDEQYAELKRVAPPMLDEWSQTKKAPRHADWLHEIARAEHGLESRD</sequence>
<evidence type="ECO:0000313" key="10">
    <source>
        <dbReference type="EMBL" id="WIW96407.1"/>
    </source>
</evidence>